<evidence type="ECO:0000313" key="9">
    <source>
        <dbReference type="Proteomes" id="UP000240830"/>
    </source>
</evidence>
<dbReference type="Proteomes" id="UP000240830">
    <property type="component" value="Unassembled WGS sequence"/>
</dbReference>
<evidence type="ECO:0000256" key="4">
    <source>
        <dbReference type="ARBA" id="ARBA00023242"/>
    </source>
</evidence>
<feature type="compositionally biased region" description="Basic and acidic residues" evidence="7">
    <location>
        <begin position="1524"/>
        <end position="1533"/>
    </location>
</feature>
<evidence type="ECO:0000256" key="2">
    <source>
        <dbReference type="ARBA" id="ARBA00022618"/>
    </source>
</evidence>
<feature type="compositionally biased region" description="Polar residues" evidence="7">
    <location>
        <begin position="363"/>
        <end position="375"/>
    </location>
</feature>
<keyword evidence="3" id="KW-0498">Mitosis</keyword>
<evidence type="ECO:0000256" key="1">
    <source>
        <dbReference type="ARBA" id="ARBA00004123"/>
    </source>
</evidence>
<dbReference type="SUPFAM" id="SSF48371">
    <property type="entry name" value="ARM repeat"/>
    <property type="match status" value="1"/>
</dbReference>
<dbReference type="InterPro" id="IPR011989">
    <property type="entry name" value="ARM-like"/>
</dbReference>
<evidence type="ECO:0000256" key="5">
    <source>
        <dbReference type="ARBA" id="ARBA00023306"/>
    </source>
</evidence>
<keyword evidence="5" id="KW-0131">Cell cycle</keyword>
<keyword evidence="4" id="KW-0539">Nucleus</keyword>
<dbReference type="PANTHER" id="PTHR12663">
    <property type="entry name" value="ANDROGEN INDUCED INHIBITOR OF PROLIFERATION AS3 / PDS5-RELATED"/>
    <property type="match status" value="1"/>
</dbReference>
<feature type="region of interest" description="Disordered" evidence="7">
    <location>
        <begin position="1497"/>
        <end position="1533"/>
    </location>
</feature>
<gene>
    <name evidence="8" type="ORF">PSACC_03230</name>
</gene>
<dbReference type="GO" id="GO:0006281">
    <property type="term" value="P:DNA repair"/>
    <property type="evidence" value="ECO:0007669"/>
    <property type="project" value="TreeGrafter"/>
</dbReference>
<dbReference type="InterPro" id="IPR016024">
    <property type="entry name" value="ARM-type_fold"/>
</dbReference>
<dbReference type="STRING" id="1246581.A0A2H9TGX6"/>
<dbReference type="Pfam" id="PF20168">
    <property type="entry name" value="PDS5"/>
    <property type="match status" value="1"/>
</dbReference>
<feature type="region of interest" description="Disordered" evidence="7">
    <location>
        <begin position="1"/>
        <end position="31"/>
    </location>
</feature>
<proteinExistence type="predicted"/>
<evidence type="ECO:0000256" key="7">
    <source>
        <dbReference type="SAM" id="MobiDB-lite"/>
    </source>
</evidence>
<protein>
    <submittedName>
        <fullName evidence="8">Pds5 sister chromatid condensation and cohesion</fullName>
    </submittedName>
</protein>
<dbReference type="PANTHER" id="PTHR12663:SF0">
    <property type="entry name" value="PRECOCIOUS DISSOCIATION OF SISTERS 5, ISOFORM A"/>
    <property type="match status" value="1"/>
</dbReference>
<keyword evidence="9" id="KW-1185">Reference proteome</keyword>
<sequence>MYIEGTARAKSTDGSTPIASSRRKPPAKSVRWNLSPLVAEPVARQPDSPTDMLGRLSLAKTDLRNIREQLAAREEECRALRNEKEKYEGEHGKIYSQMSLLRSKCQTFEGQLAKKTQEYGELSAKRVELEDECKRLRGLIAEEANKHQVRIKGLEAQVKSLKTELDSAKETIDKAGKTASPVQDHQIQQLLEERSRQQTLNNDLARRLEESRTEMRKMSTDRACLVQDVYRLKEEVKSRASKKNELTMDEELQLRLASLETERSNAKTALKKAMAIIDQEESFRAELQRKDEKIQLLKQKLKSQTTALPSLDALKLNKAQQIPDSNIIVSPLTLSSDESYSPRSDLLRADPSRVDSLMDNSPKLDSSAPSFSAPLTTDIDKGVPEELRNRLLALQETSARLRRLASQEAPMTARFTVPTRVRSSNISQVVEELKTLHDSLCKVDQSQFEMLQDELVPVAERLVHSELLNSADKTIKLLVSCLESLATVKSIVLLLDVDDSMGARERLLQQLFGLIFDLAPLPNVTRTAKLYLLEIAQTLIDESDTISSDIVRCVMQKCGDIREETRIFAADLVRLCSDKLQPSLGLLFNEAVLAYTGDSNDQQKRIEPLRQVHLQIIQVGRVSPAAVASVVAQLEEELQTADAELRLLAMNSLSSFLTCPDQDVPKLYPHLWQSWLNKMNDKVAAVRLQWFKLAVSMLHGVGLQYKIQLQKALAEKLLDIDAKVREKSIVLLKKSLEDTSTPALFGVDIVEEVGGRCRDKVADVQFVAVDLLCEIIHRQFKVDPNHQCFSVAVNALFKLIYTNDRDLRLFYEYFIEHGAMFPKLDVAEHARYLVCMYRVLGDEAHKAFKRWLNDKAIFVKYFDAYLKLVEINPEDQRLEALNQHLSNQYRLPLPAQSMLKALPITLTKETLFLEQFRHLVQPNKSIKSQKDLVETLSSRNWEKTDARLKEYLITFTVRRACMLSINNEILTAVLKLSDKELYSSARKLIADIISEFPALGVSHASVLQDAIVSESGSSIDTLSSYARFASACLDKITPRDDFFEFIITLVNTGTRQQAKYATRILLAFKSKWPVLSNILENISLDNARSWQILVELATQPAILGPSELLTIKEKTLALMGPLSTSAEAWPIKRVGLALDNYTFTEICAVLAVRCIRNLLTSLRNVDQNREMEQLRLFAPLFVEWLSVVQSPRVQYAISKALVGFVPRPTATTVVTNLHTLLTFISGCPSMVRDRLTAFITRQYQLGHIGMIYLSIPLLEVEGRSAIKDTLVAIKKADRWADSIIPHDDRSVEITSRSLRRYEDWFIVTLIISALNPSEEALDDMQLAKYTTLVDLLTEIVANELNVSYLFDSAVQLKRYEFVGEYAARNKHLYVLSELSQNSLRASATSHKWLLQSIKTPISLTDDLLQELSTIEDVGKNVHRSYLVRAIEKNRKSDESMRLDALKDNQHTKNELKSQFVNNEPSMKHGINSELNANQSTNKSAPMVMSELEECQTLENKDSTNESVIQEAATKRIRRSGRNRATGESDHVQL</sequence>
<dbReference type="Gene3D" id="1.25.10.10">
    <property type="entry name" value="Leucine-rich Repeat Variant"/>
    <property type="match status" value="1"/>
</dbReference>
<dbReference type="GO" id="GO:0000785">
    <property type="term" value="C:chromatin"/>
    <property type="evidence" value="ECO:0007669"/>
    <property type="project" value="TreeGrafter"/>
</dbReference>
<comment type="caution">
    <text evidence="8">The sequence shown here is derived from an EMBL/GenBank/DDBJ whole genome shotgun (WGS) entry which is preliminary data.</text>
</comment>
<organism evidence="8 9">
    <name type="scientific">Paramicrosporidium saccamoebae</name>
    <dbReference type="NCBI Taxonomy" id="1246581"/>
    <lineage>
        <taxon>Eukaryota</taxon>
        <taxon>Fungi</taxon>
        <taxon>Fungi incertae sedis</taxon>
        <taxon>Cryptomycota</taxon>
        <taxon>Cryptomycota incertae sedis</taxon>
        <taxon>Paramicrosporidium</taxon>
    </lineage>
</organism>
<dbReference type="GO" id="GO:0005634">
    <property type="term" value="C:nucleus"/>
    <property type="evidence" value="ECO:0007669"/>
    <property type="project" value="UniProtKB-SubCell"/>
</dbReference>
<evidence type="ECO:0000313" key="8">
    <source>
        <dbReference type="EMBL" id="PJF16959.1"/>
    </source>
</evidence>
<name>A0A2H9TGX6_9FUNG</name>
<feature type="region of interest" description="Disordered" evidence="7">
    <location>
        <begin position="336"/>
        <end position="377"/>
    </location>
</feature>
<feature type="coiled-coil region" evidence="6">
    <location>
        <begin position="56"/>
        <end position="221"/>
    </location>
</feature>
<feature type="coiled-coil region" evidence="6">
    <location>
        <begin position="249"/>
        <end position="307"/>
    </location>
</feature>
<dbReference type="InterPro" id="IPR039776">
    <property type="entry name" value="Pds5"/>
</dbReference>
<evidence type="ECO:0000256" key="6">
    <source>
        <dbReference type="SAM" id="Coils"/>
    </source>
</evidence>
<keyword evidence="2" id="KW-0132">Cell division</keyword>
<comment type="subcellular location">
    <subcellularLocation>
        <location evidence="1">Nucleus</location>
    </subcellularLocation>
</comment>
<dbReference type="EMBL" id="MTSL01000200">
    <property type="protein sequence ID" value="PJF16959.1"/>
    <property type="molecule type" value="Genomic_DNA"/>
</dbReference>
<keyword evidence="6" id="KW-0175">Coiled coil</keyword>
<dbReference type="GO" id="GO:0007064">
    <property type="term" value="P:mitotic sister chromatid cohesion"/>
    <property type="evidence" value="ECO:0007669"/>
    <property type="project" value="InterPro"/>
</dbReference>
<reference evidence="8 9" key="1">
    <citation type="submission" date="2016-10" db="EMBL/GenBank/DDBJ databases">
        <title>The genome of Paramicrosporidium saccamoebae is the missing link in understanding Cryptomycota and Microsporidia evolution.</title>
        <authorList>
            <person name="Quandt C.A."/>
            <person name="Beaudet D."/>
            <person name="Corsaro D."/>
            <person name="Michel R."/>
            <person name="Corradi N."/>
            <person name="James T."/>
        </authorList>
    </citation>
    <scope>NUCLEOTIDE SEQUENCE [LARGE SCALE GENOMIC DNA]</scope>
    <source>
        <strain evidence="8 9">KSL3</strain>
    </source>
</reference>
<dbReference type="OrthoDB" id="200660at2759"/>
<evidence type="ECO:0000256" key="3">
    <source>
        <dbReference type="ARBA" id="ARBA00022776"/>
    </source>
</evidence>
<dbReference type="GO" id="GO:0051301">
    <property type="term" value="P:cell division"/>
    <property type="evidence" value="ECO:0007669"/>
    <property type="project" value="UniProtKB-KW"/>
</dbReference>
<accession>A0A2H9TGX6</accession>